<proteinExistence type="predicted"/>
<dbReference type="EMBL" id="CM012458">
    <property type="protein sequence ID" value="RVE57381.1"/>
    <property type="molecule type" value="Genomic_DNA"/>
</dbReference>
<protein>
    <submittedName>
        <fullName evidence="2">Uncharacterized protein</fullName>
    </submittedName>
</protein>
<keyword evidence="1" id="KW-1133">Transmembrane helix</keyword>
<dbReference type="AlphaFoldDB" id="A0A437C470"/>
<evidence type="ECO:0000313" key="3">
    <source>
        <dbReference type="Proteomes" id="UP000283210"/>
    </source>
</evidence>
<gene>
    <name evidence="2" type="ORF">OJAV_G00215480</name>
</gene>
<evidence type="ECO:0000256" key="1">
    <source>
        <dbReference type="SAM" id="Phobius"/>
    </source>
</evidence>
<accession>A0A437C470</accession>
<reference evidence="2 3" key="2">
    <citation type="submission" date="2019-01" db="EMBL/GenBank/DDBJ databases">
        <title>A chromosome length genome reference of the Java medaka (oryzias javanicus).</title>
        <authorList>
            <person name="Herpin A."/>
            <person name="Takehana Y."/>
            <person name="Naruse K."/>
            <person name="Ansai S."/>
            <person name="Kawaguchi M."/>
        </authorList>
    </citation>
    <scope>NUCLEOTIDE SEQUENCE [LARGE SCALE GENOMIC DNA]</scope>
    <source>
        <strain evidence="2">RS831</strain>
        <tissue evidence="2">Whole body</tissue>
    </source>
</reference>
<keyword evidence="1" id="KW-0812">Transmembrane</keyword>
<keyword evidence="3" id="KW-1185">Reference proteome</keyword>
<dbReference type="Proteomes" id="UP000283210">
    <property type="component" value="Chromosome 22"/>
</dbReference>
<reference evidence="2 3" key="1">
    <citation type="submission" date="2018-11" db="EMBL/GenBank/DDBJ databases">
        <authorList>
            <person name="Lopez-Roques C."/>
            <person name="Donnadieu C."/>
            <person name="Bouchez O."/>
            <person name="Klopp C."/>
            <person name="Cabau C."/>
            <person name="Zahm M."/>
        </authorList>
    </citation>
    <scope>NUCLEOTIDE SEQUENCE [LARGE SCALE GENOMIC DNA]</scope>
    <source>
        <strain evidence="2">RS831</strain>
        <tissue evidence="2">Whole body</tissue>
    </source>
</reference>
<sequence length="98" mass="11577">MRVARWSFSKRYIGFLTLWLLWIMWMMLEENKAEFHSFVVGGWRSCRAGGVMGRRINTKQEEGSNETWSFEMETRRFSPTDFGFSAACLTRFCSKQGQ</sequence>
<evidence type="ECO:0000313" key="2">
    <source>
        <dbReference type="EMBL" id="RVE57381.1"/>
    </source>
</evidence>
<name>A0A437C470_ORYJA</name>
<keyword evidence="1" id="KW-0472">Membrane</keyword>
<feature type="transmembrane region" description="Helical" evidence="1">
    <location>
        <begin position="12"/>
        <end position="28"/>
    </location>
</feature>
<organism evidence="2 3">
    <name type="scientific">Oryzias javanicus</name>
    <name type="common">Javanese ricefish</name>
    <name type="synonym">Aplocheilus javanicus</name>
    <dbReference type="NCBI Taxonomy" id="123683"/>
    <lineage>
        <taxon>Eukaryota</taxon>
        <taxon>Metazoa</taxon>
        <taxon>Chordata</taxon>
        <taxon>Craniata</taxon>
        <taxon>Vertebrata</taxon>
        <taxon>Euteleostomi</taxon>
        <taxon>Actinopterygii</taxon>
        <taxon>Neopterygii</taxon>
        <taxon>Teleostei</taxon>
        <taxon>Neoteleostei</taxon>
        <taxon>Acanthomorphata</taxon>
        <taxon>Ovalentaria</taxon>
        <taxon>Atherinomorphae</taxon>
        <taxon>Beloniformes</taxon>
        <taxon>Adrianichthyidae</taxon>
        <taxon>Oryziinae</taxon>
        <taxon>Oryzias</taxon>
    </lineage>
</organism>